<dbReference type="InterPro" id="IPR026170">
    <property type="entry name" value="FAM173A/B"/>
</dbReference>
<gene>
    <name evidence="5" type="ORF">CD943_09185</name>
</gene>
<dbReference type="InterPro" id="IPR041698">
    <property type="entry name" value="Methyltransf_25"/>
</dbReference>
<dbReference type="Pfam" id="PF13649">
    <property type="entry name" value="Methyltransf_25"/>
    <property type="match status" value="1"/>
</dbReference>
<dbReference type="CDD" id="cd02440">
    <property type="entry name" value="AdoMet_MTases"/>
    <property type="match status" value="1"/>
</dbReference>
<reference evidence="5 6" key="2">
    <citation type="submission" date="2017-06" db="EMBL/GenBank/DDBJ databases">
        <authorList>
            <person name="Kim H.J."/>
            <person name="Triplett B.A."/>
        </authorList>
    </citation>
    <scope>NUCLEOTIDE SEQUENCE [LARGE SCALE GENOMIC DNA]</scope>
    <source>
        <strain evidence="5 6">BZC3</strain>
    </source>
</reference>
<name>A0A1Z3LXX3_BREDI</name>
<feature type="domain" description="Methyltransferase" evidence="4">
    <location>
        <begin position="48"/>
        <end position="131"/>
    </location>
</feature>
<dbReference type="GO" id="GO:0016279">
    <property type="term" value="F:protein-lysine N-methyltransferase activity"/>
    <property type="evidence" value="ECO:0007669"/>
    <property type="project" value="InterPro"/>
</dbReference>
<dbReference type="STRING" id="293.GCA_000988015_03028"/>
<evidence type="ECO:0000256" key="3">
    <source>
        <dbReference type="ARBA" id="ARBA00022691"/>
    </source>
</evidence>
<evidence type="ECO:0000256" key="2">
    <source>
        <dbReference type="ARBA" id="ARBA00022679"/>
    </source>
</evidence>
<evidence type="ECO:0000256" key="1">
    <source>
        <dbReference type="ARBA" id="ARBA00022603"/>
    </source>
</evidence>
<evidence type="ECO:0000259" key="4">
    <source>
        <dbReference type="Pfam" id="PF13649"/>
    </source>
</evidence>
<dbReference type="PANTHER" id="PTHR13610">
    <property type="entry name" value="METHYLTRANSFERASE DOMAIN-CONTAINING PROTEIN"/>
    <property type="match status" value="1"/>
</dbReference>
<dbReference type="SUPFAM" id="SSF53335">
    <property type="entry name" value="S-adenosyl-L-methionine-dependent methyltransferases"/>
    <property type="match status" value="1"/>
</dbReference>
<keyword evidence="2 5" id="KW-0808">Transferase</keyword>
<sequence>MFTDPFDIDNYAQDPDHYLAVPFVPTEEDTVEAMLSLAGVGPGDRLYDLGCGDGRIVIAAARDRDARGVGVDVDPLRIADAMEFAGWAGVEHMVDFREEDLFSVDVREATVVSLYLLQSINVQLRPRLLSQLKPGARIVSHAFDMGDWQADERIKVADGYIYKWTVPASIAGQWSWTGADGTPCRLELEQTYQQVTGRAWLGEDEARLVAAELTGERLEVELQVDDAAPVRRFILTFADRALKSAVEA</sequence>
<dbReference type="InterPro" id="IPR029063">
    <property type="entry name" value="SAM-dependent_MTases_sf"/>
</dbReference>
<evidence type="ECO:0000313" key="6">
    <source>
        <dbReference type="Proteomes" id="UP000197024"/>
    </source>
</evidence>
<keyword evidence="1 5" id="KW-0489">Methyltransferase</keyword>
<evidence type="ECO:0000313" key="5">
    <source>
        <dbReference type="EMBL" id="ASD27043.1"/>
    </source>
</evidence>
<dbReference type="PANTHER" id="PTHR13610:SF11">
    <property type="entry name" value="METHYLTRANSFERASE DOMAIN-CONTAINING PROTEIN"/>
    <property type="match status" value="1"/>
</dbReference>
<dbReference type="RefSeq" id="WP_088410827.1">
    <property type="nucleotide sequence ID" value="NZ_CP021995.1"/>
</dbReference>
<dbReference type="GO" id="GO:0032259">
    <property type="term" value="P:methylation"/>
    <property type="evidence" value="ECO:0007669"/>
    <property type="project" value="UniProtKB-KW"/>
</dbReference>
<dbReference type="EMBL" id="CP021995">
    <property type="protein sequence ID" value="ASD27043.1"/>
    <property type="molecule type" value="Genomic_DNA"/>
</dbReference>
<organism evidence="5 6">
    <name type="scientific">Brevundimonas diminuta</name>
    <name type="common">Pseudomonas diminuta</name>
    <dbReference type="NCBI Taxonomy" id="293"/>
    <lineage>
        <taxon>Bacteria</taxon>
        <taxon>Pseudomonadati</taxon>
        <taxon>Pseudomonadota</taxon>
        <taxon>Alphaproteobacteria</taxon>
        <taxon>Caulobacterales</taxon>
        <taxon>Caulobacteraceae</taxon>
        <taxon>Brevundimonas</taxon>
    </lineage>
</organism>
<dbReference type="AlphaFoldDB" id="A0A1Z3LXX3"/>
<dbReference type="Proteomes" id="UP000197024">
    <property type="component" value="Chromosome"/>
</dbReference>
<dbReference type="Gene3D" id="3.40.50.150">
    <property type="entry name" value="Vaccinia Virus protein VP39"/>
    <property type="match status" value="1"/>
</dbReference>
<accession>A0A1Z3LXX3</accession>
<protein>
    <submittedName>
        <fullName evidence="5">SAM-dependent methyltransferase</fullName>
    </submittedName>
</protein>
<proteinExistence type="predicted"/>
<keyword evidence="3" id="KW-0949">S-adenosyl-L-methionine</keyword>
<reference evidence="5 6" key="1">
    <citation type="submission" date="2017-06" db="EMBL/GenBank/DDBJ databases">
        <title>Biodegradation of gentamicin by bacterial consortia AMQD4 in synthetic medium and raw gentamicin sewage.</title>
        <authorList>
            <person name="Chang H."/>
            <person name="Feng Y."/>
            <person name="Li Z."/>
            <person name="Xue J."/>
            <person name="Cheng D."/>
        </authorList>
    </citation>
    <scope>NUCLEOTIDE SEQUENCE [LARGE SCALE GENOMIC DNA]</scope>
    <source>
        <strain evidence="5 6">BZC3</strain>
    </source>
</reference>